<evidence type="ECO:0000256" key="7">
    <source>
        <dbReference type="SAM" id="Coils"/>
    </source>
</evidence>
<keyword evidence="3 5" id="KW-0067">ATP-binding</keyword>
<feature type="binding site" evidence="5">
    <location>
        <begin position="115"/>
        <end position="122"/>
    </location>
    <ligand>
        <name>ATP</name>
        <dbReference type="ChEBI" id="CHEBI:30616"/>
    </ligand>
</feature>
<feature type="compositionally biased region" description="Polar residues" evidence="8">
    <location>
        <begin position="828"/>
        <end position="839"/>
    </location>
</feature>
<accession>A0A2P5HVS7</accession>
<dbReference type="GO" id="GO:0007018">
    <property type="term" value="P:microtubule-based movement"/>
    <property type="evidence" value="ECO:0007669"/>
    <property type="project" value="InterPro"/>
</dbReference>
<comment type="caution">
    <text evidence="10">The sequence shown here is derived from an EMBL/GenBank/DDBJ whole genome shotgun (WGS) entry which is preliminary data.</text>
</comment>
<dbReference type="GO" id="GO:0016887">
    <property type="term" value="F:ATP hydrolysis activity"/>
    <property type="evidence" value="ECO:0007669"/>
    <property type="project" value="TreeGrafter"/>
</dbReference>
<dbReference type="PANTHER" id="PTHR24115:SF1008">
    <property type="entry name" value="KINESIN-LIKE PROTEIN SUBITO"/>
    <property type="match status" value="1"/>
</dbReference>
<comment type="similarity">
    <text evidence="5 6">Belongs to the TRAFAC class myosin-kinesin ATPase superfamily. Kinesin family.</text>
</comment>
<evidence type="ECO:0000313" key="10">
    <source>
        <dbReference type="EMBL" id="POS74315.1"/>
    </source>
</evidence>
<evidence type="ECO:0000313" key="11">
    <source>
        <dbReference type="Proteomes" id="UP000094444"/>
    </source>
</evidence>
<sequence>MDKTSKGPSAPQKSHSLFQVYLRLRPPQAGAAVTERFLTVEPAPTDAESTAPTHITLNPPNDRRRPVEKFAFTQVFTEDATQLDVFHCTNVVSLVEGVLAPHGGDGTDALLATLGVSGSGKSHTTLGSRSQRGMTQLSLDVIFRSIGKNIVDIDSKPDLEASINASDASEASISSASTFIESVYGDNSGAPRPSSRAPTPLVRPLDSFSPSVAFLAESSHQGLPQVSEPSTPAHTSRLESVRLVCKEDYTASSPNTPDLLLRQDWRALPLGNAHSMTDRRRPLQTRAANTSTPYRSPLKHYMGVTASARHKKRSAEPFNLKGDSIPPTPRKLLSRPFALPQVPDISTVNVSSDPAAEYVVLVSMYEVYNDRIFDLLTPPAKSAATKEFRRRPLIFKSTEQSPDRKLVAGLRKVICSNLNQALMVLEAGLHERRVAGTGSNSASSRSHGFFSVEVKKRPRPSSKRHRSLWGGSTLTVVDLAGSERARDAKTAGATLAEAGKINESLMYLGQCLQMQSDVGSNSKQAVVPFRQCRLTELLFSNSFPSPSSLSQSQSIRRNPQNAVMIVTADPHGDFNATSQILRYSALAREVTVPRIPSITETILQANTSHPYAASQSSGRNSNQAQSYTSPLSSPNQQFQRPPFFPSGPLSPHVRRNLTPHSVTPSEDRVTMENAALEIARLAEETSHLREALAREQEARRSAEAHLLNMEDRMLELEQAVREDCAAEYEERLAVEISRGKAAMQMEAERGQQHWDRKLEVFERSLGTHEAMAEASDDDDTINKENVLVENLEEENARLRREVTILKRELIGRTPSKRAPLAEREDFATSVNSSPRSLQSGRAGRKINENVQPECLQRRMESLSLREGQDDLRRVASANKIRANSRSRADPSGSPVKRVRSRKLTARKWENVLGGGEDIL</sequence>
<feature type="region of interest" description="Disordered" evidence="8">
    <location>
        <begin position="609"/>
        <end position="668"/>
    </location>
</feature>
<dbReference type="PROSITE" id="PS50067">
    <property type="entry name" value="KINESIN_MOTOR_2"/>
    <property type="match status" value="1"/>
</dbReference>
<evidence type="ECO:0000256" key="3">
    <source>
        <dbReference type="ARBA" id="ARBA00022840"/>
    </source>
</evidence>
<feature type="region of interest" description="Disordered" evidence="8">
    <location>
        <begin position="184"/>
        <end position="203"/>
    </location>
</feature>
<dbReference type="STRING" id="158607.A0A2P5HVS7"/>
<evidence type="ECO:0000256" key="5">
    <source>
        <dbReference type="PROSITE-ProRule" id="PRU00283"/>
    </source>
</evidence>
<evidence type="ECO:0000256" key="6">
    <source>
        <dbReference type="RuleBase" id="RU000394"/>
    </source>
</evidence>
<evidence type="ECO:0000256" key="4">
    <source>
        <dbReference type="ARBA" id="ARBA00023175"/>
    </source>
</evidence>
<feature type="region of interest" description="Disordered" evidence="8">
    <location>
        <begin position="877"/>
        <end position="900"/>
    </location>
</feature>
<feature type="coiled-coil region" evidence="7">
    <location>
        <begin position="671"/>
        <end position="719"/>
    </location>
</feature>
<dbReference type="InterPro" id="IPR036961">
    <property type="entry name" value="Kinesin_motor_dom_sf"/>
</dbReference>
<keyword evidence="4 5" id="KW-0505">Motor protein</keyword>
<dbReference type="InterPro" id="IPR001752">
    <property type="entry name" value="Kinesin_motor_dom"/>
</dbReference>
<keyword evidence="2 5" id="KW-0547">Nucleotide-binding</keyword>
<dbReference type="GO" id="GO:0003777">
    <property type="term" value="F:microtubule motor activity"/>
    <property type="evidence" value="ECO:0007669"/>
    <property type="project" value="InterPro"/>
</dbReference>
<dbReference type="GO" id="GO:0005524">
    <property type="term" value="F:ATP binding"/>
    <property type="evidence" value="ECO:0007669"/>
    <property type="project" value="UniProtKB-UniRule"/>
</dbReference>
<name>A0A2P5HVS7_DIAHE</name>
<dbReference type="FunFam" id="3.40.850.10:FF:000091">
    <property type="entry name" value="Kinesin family protein"/>
    <property type="match status" value="1"/>
</dbReference>
<dbReference type="InterPro" id="IPR019821">
    <property type="entry name" value="Kinesin_motor_CS"/>
</dbReference>
<dbReference type="AlphaFoldDB" id="A0A2P5HVS7"/>
<dbReference type="OrthoDB" id="123929at2759"/>
<keyword evidence="7" id="KW-0175">Coiled coil</keyword>
<dbReference type="PROSITE" id="PS00411">
    <property type="entry name" value="KINESIN_MOTOR_1"/>
    <property type="match status" value="1"/>
</dbReference>
<dbReference type="GO" id="GO:0005874">
    <property type="term" value="C:microtubule"/>
    <property type="evidence" value="ECO:0007669"/>
    <property type="project" value="UniProtKB-KW"/>
</dbReference>
<dbReference type="Gene3D" id="3.40.850.10">
    <property type="entry name" value="Kinesin motor domain"/>
    <property type="match status" value="2"/>
</dbReference>
<dbReference type="GO" id="GO:0008017">
    <property type="term" value="F:microtubule binding"/>
    <property type="evidence" value="ECO:0007669"/>
    <property type="project" value="InterPro"/>
</dbReference>
<reference evidence="10" key="1">
    <citation type="submission" date="2017-09" db="EMBL/GenBank/DDBJ databases">
        <title>Polyketide synthases of a Diaporthe helianthi virulent isolate.</title>
        <authorList>
            <person name="Baroncelli R."/>
        </authorList>
    </citation>
    <scope>NUCLEOTIDE SEQUENCE [LARGE SCALE GENOMIC DNA]</scope>
    <source>
        <strain evidence="10">7/96</strain>
    </source>
</reference>
<feature type="coiled-coil region" evidence="7">
    <location>
        <begin position="781"/>
        <end position="808"/>
    </location>
</feature>
<feature type="domain" description="Kinesin motor" evidence="9">
    <location>
        <begin position="17"/>
        <end position="590"/>
    </location>
</feature>
<dbReference type="InterPro" id="IPR027640">
    <property type="entry name" value="Kinesin-like_fam"/>
</dbReference>
<dbReference type="GO" id="GO:0005634">
    <property type="term" value="C:nucleus"/>
    <property type="evidence" value="ECO:0007669"/>
    <property type="project" value="TreeGrafter"/>
</dbReference>
<dbReference type="InterPro" id="IPR027417">
    <property type="entry name" value="P-loop_NTPase"/>
</dbReference>
<gene>
    <name evidence="10" type="ORF">DHEL01_v207290</name>
</gene>
<evidence type="ECO:0000256" key="1">
    <source>
        <dbReference type="ARBA" id="ARBA00022701"/>
    </source>
</evidence>
<dbReference type="SMART" id="SM00129">
    <property type="entry name" value="KISc"/>
    <property type="match status" value="1"/>
</dbReference>
<evidence type="ECO:0000259" key="9">
    <source>
        <dbReference type="PROSITE" id="PS50067"/>
    </source>
</evidence>
<dbReference type="EMBL" id="MAVT02000650">
    <property type="protein sequence ID" value="POS74315.1"/>
    <property type="molecule type" value="Genomic_DNA"/>
</dbReference>
<keyword evidence="1 6" id="KW-0493">Microtubule</keyword>
<evidence type="ECO:0000256" key="8">
    <source>
        <dbReference type="SAM" id="MobiDB-lite"/>
    </source>
</evidence>
<protein>
    <recommendedName>
        <fullName evidence="6">Kinesin-like protein</fullName>
    </recommendedName>
</protein>
<feature type="compositionally biased region" description="Polar residues" evidence="8">
    <location>
        <begin position="609"/>
        <end position="631"/>
    </location>
</feature>
<dbReference type="Proteomes" id="UP000094444">
    <property type="component" value="Unassembled WGS sequence"/>
</dbReference>
<dbReference type="PANTHER" id="PTHR24115">
    <property type="entry name" value="KINESIN-RELATED"/>
    <property type="match status" value="1"/>
</dbReference>
<dbReference type="Pfam" id="PF00225">
    <property type="entry name" value="Kinesin"/>
    <property type="match status" value="2"/>
</dbReference>
<proteinExistence type="inferred from homology"/>
<dbReference type="GO" id="GO:0005871">
    <property type="term" value="C:kinesin complex"/>
    <property type="evidence" value="ECO:0007669"/>
    <property type="project" value="TreeGrafter"/>
</dbReference>
<feature type="region of interest" description="Disordered" evidence="8">
    <location>
        <begin position="820"/>
        <end position="852"/>
    </location>
</feature>
<feature type="compositionally biased region" description="Low complexity" evidence="8">
    <location>
        <begin position="632"/>
        <end position="641"/>
    </location>
</feature>
<organism evidence="10 11">
    <name type="scientific">Diaporthe helianthi</name>
    <dbReference type="NCBI Taxonomy" id="158607"/>
    <lineage>
        <taxon>Eukaryota</taxon>
        <taxon>Fungi</taxon>
        <taxon>Dikarya</taxon>
        <taxon>Ascomycota</taxon>
        <taxon>Pezizomycotina</taxon>
        <taxon>Sordariomycetes</taxon>
        <taxon>Sordariomycetidae</taxon>
        <taxon>Diaporthales</taxon>
        <taxon>Diaporthaceae</taxon>
        <taxon>Diaporthe</taxon>
    </lineage>
</organism>
<feature type="region of interest" description="Disordered" evidence="8">
    <location>
        <begin position="43"/>
        <end position="62"/>
    </location>
</feature>
<keyword evidence="11" id="KW-1185">Reference proteome</keyword>
<feature type="compositionally biased region" description="Polar residues" evidence="8">
    <location>
        <begin position="47"/>
        <end position="59"/>
    </location>
</feature>
<evidence type="ECO:0000256" key="2">
    <source>
        <dbReference type="ARBA" id="ARBA00022741"/>
    </source>
</evidence>
<dbReference type="InParanoid" id="A0A2P5HVS7"/>
<dbReference type="SUPFAM" id="SSF52540">
    <property type="entry name" value="P-loop containing nucleoside triphosphate hydrolases"/>
    <property type="match status" value="1"/>
</dbReference>